<dbReference type="InterPro" id="IPR019554">
    <property type="entry name" value="Soluble_ligand-bd"/>
</dbReference>
<evidence type="ECO:0000259" key="1">
    <source>
        <dbReference type="Pfam" id="PF10531"/>
    </source>
</evidence>
<dbReference type="EMBL" id="BARU01032876">
    <property type="protein sequence ID" value="GAH62222.1"/>
    <property type="molecule type" value="Genomic_DNA"/>
</dbReference>
<feature type="domain" description="Soluble ligand binding" evidence="1">
    <location>
        <begin position="54"/>
        <end position="96"/>
    </location>
</feature>
<protein>
    <recommendedName>
        <fullName evidence="1">Soluble ligand binding domain-containing protein</fullName>
    </recommendedName>
</protein>
<dbReference type="AlphaFoldDB" id="X1GYH9"/>
<organism evidence="2">
    <name type="scientific">marine sediment metagenome</name>
    <dbReference type="NCBI Taxonomy" id="412755"/>
    <lineage>
        <taxon>unclassified sequences</taxon>
        <taxon>metagenomes</taxon>
        <taxon>ecological metagenomes</taxon>
    </lineage>
</organism>
<evidence type="ECO:0000313" key="2">
    <source>
        <dbReference type="EMBL" id="GAH62222.1"/>
    </source>
</evidence>
<dbReference type="Pfam" id="PF10531">
    <property type="entry name" value="SLBB"/>
    <property type="match status" value="1"/>
</dbReference>
<reference evidence="2" key="1">
    <citation type="journal article" date="2014" name="Front. Microbiol.">
        <title>High frequency of phylogenetically diverse reductive dehalogenase-homologous genes in deep subseafloor sedimentary metagenomes.</title>
        <authorList>
            <person name="Kawai M."/>
            <person name="Futagami T."/>
            <person name="Toyoda A."/>
            <person name="Takaki Y."/>
            <person name="Nishi S."/>
            <person name="Hori S."/>
            <person name="Arai W."/>
            <person name="Tsubouchi T."/>
            <person name="Morono Y."/>
            <person name="Uchiyama I."/>
            <person name="Ito T."/>
            <person name="Fujiyama A."/>
            <person name="Inagaki F."/>
            <person name="Takami H."/>
        </authorList>
    </citation>
    <scope>NUCLEOTIDE SEQUENCE</scope>
    <source>
        <strain evidence="2">Expedition CK06-06</strain>
    </source>
</reference>
<gene>
    <name evidence="2" type="ORF">S03H2_51784</name>
</gene>
<dbReference type="Gene3D" id="3.10.560.10">
    <property type="entry name" value="Outer membrane lipoprotein wza domain like"/>
    <property type="match status" value="1"/>
</dbReference>
<dbReference type="SUPFAM" id="SSF47781">
    <property type="entry name" value="RuvA domain 2-like"/>
    <property type="match status" value="1"/>
</dbReference>
<name>X1GYH9_9ZZZZ</name>
<dbReference type="InterPro" id="IPR010994">
    <property type="entry name" value="RuvA_2-like"/>
</dbReference>
<accession>X1GYH9</accession>
<comment type="caution">
    <text evidence="2">The sequence shown here is derived from an EMBL/GenBank/DDBJ whole genome shotgun (WGS) entry which is preliminary data.</text>
</comment>
<sequence>MTISKFSKYWTLLIILLVAAITVGGIVAWSRYSGNQPIEISIAKSTSQEQLDRIYIGGAITSPGFYPLKAGDSIEALIQAAGGTTTSADLSGLKLYFSEVGEVSEVGEEEEPQKINLNRAEAWLLEALPGIGETLAQ</sequence>
<feature type="non-terminal residue" evidence="2">
    <location>
        <position position="137"/>
    </location>
</feature>
<proteinExistence type="predicted"/>